<protein>
    <recommendedName>
        <fullName evidence="6">Peptidase A2 domain-containing protein</fullName>
    </recommendedName>
</protein>
<dbReference type="InterPro" id="IPR001969">
    <property type="entry name" value="Aspartic_peptidase_AS"/>
</dbReference>
<dbReference type="Gene3D" id="2.40.70.10">
    <property type="entry name" value="Acid Proteases"/>
    <property type="match status" value="1"/>
</dbReference>
<evidence type="ECO:0000313" key="5">
    <source>
        <dbReference type="Proteomes" id="UP000499080"/>
    </source>
</evidence>
<keyword evidence="5" id="KW-1185">Reference proteome</keyword>
<gene>
    <name evidence="3" type="ORF">AVEN_114240_1</name>
    <name evidence="4" type="ORF">AVEN_141062_1</name>
    <name evidence="1" type="ORF">AVEN_47066_1</name>
    <name evidence="2" type="ORF">AVEN_76448_1</name>
</gene>
<dbReference type="EMBL" id="BGPR01098066">
    <property type="protein sequence ID" value="GBM47779.1"/>
    <property type="molecule type" value="Genomic_DNA"/>
</dbReference>
<organism evidence="4 5">
    <name type="scientific">Araneus ventricosus</name>
    <name type="common">Orbweaver spider</name>
    <name type="synonym">Epeira ventricosa</name>
    <dbReference type="NCBI Taxonomy" id="182803"/>
    <lineage>
        <taxon>Eukaryota</taxon>
        <taxon>Metazoa</taxon>
        <taxon>Ecdysozoa</taxon>
        <taxon>Arthropoda</taxon>
        <taxon>Chelicerata</taxon>
        <taxon>Arachnida</taxon>
        <taxon>Araneae</taxon>
        <taxon>Araneomorphae</taxon>
        <taxon>Entelegynae</taxon>
        <taxon>Araneoidea</taxon>
        <taxon>Araneidae</taxon>
        <taxon>Araneus</taxon>
    </lineage>
</organism>
<dbReference type="GO" id="GO:0006508">
    <property type="term" value="P:proteolysis"/>
    <property type="evidence" value="ECO:0007669"/>
    <property type="project" value="InterPro"/>
</dbReference>
<dbReference type="Proteomes" id="UP000499080">
    <property type="component" value="Unassembled WGS sequence"/>
</dbReference>
<proteinExistence type="predicted"/>
<dbReference type="GO" id="GO:0004190">
    <property type="term" value="F:aspartic-type endopeptidase activity"/>
    <property type="evidence" value="ECO:0007669"/>
    <property type="project" value="InterPro"/>
</dbReference>
<sequence length="143" mass="16579">MLVDTGANVTVVRTDLAQKLKGNFIYTAPNISLKTATGEKAEIHGKLDATIECGSRKFQHKIYVANTTDPCILGLDFLQKFNFMVDWRRTRFGQEERKFLCFQPGQRIQSYALYWLKRKLLYQQDRNVLSRESQKLLENSDTP</sequence>
<dbReference type="EMBL" id="BGPR01098061">
    <property type="protein sequence ID" value="GBM47736.1"/>
    <property type="molecule type" value="Genomic_DNA"/>
</dbReference>
<accession>A0A4Y2G5D9</accession>
<dbReference type="InterPro" id="IPR021109">
    <property type="entry name" value="Peptidase_aspartic_dom_sf"/>
</dbReference>
<dbReference type="PROSITE" id="PS00141">
    <property type="entry name" value="ASP_PROTEASE"/>
    <property type="match status" value="1"/>
</dbReference>
<evidence type="ECO:0000313" key="3">
    <source>
        <dbReference type="EMBL" id="GBM47779.1"/>
    </source>
</evidence>
<dbReference type="AlphaFoldDB" id="A0A4Y2G5D9"/>
<reference evidence="4 5" key="1">
    <citation type="journal article" date="2019" name="Sci. Rep.">
        <title>Orb-weaving spider Araneus ventricosus genome elucidates the spidroin gene catalogue.</title>
        <authorList>
            <person name="Kono N."/>
            <person name="Nakamura H."/>
            <person name="Ohtoshi R."/>
            <person name="Moran D.A.P."/>
            <person name="Shinohara A."/>
            <person name="Yoshida Y."/>
            <person name="Fujiwara M."/>
            <person name="Mori M."/>
            <person name="Tomita M."/>
            <person name="Arakawa K."/>
        </authorList>
    </citation>
    <scope>NUCLEOTIDE SEQUENCE [LARGE SCALE GENOMIC DNA]</scope>
</reference>
<evidence type="ECO:0000313" key="2">
    <source>
        <dbReference type="EMBL" id="GBM47757.1"/>
    </source>
</evidence>
<dbReference type="CDD" id="cd00303">
    <property type="entry name" value="retropepsin_like"/>
    <property type="match status" value="1"/>
</dbReference>
<name>A0A4Y2G5D9_ARAVE</name>
<dbReference type="SUPFAM" id="SSF50630">
    <property type="entry name" value="Acid proteases"/>
    <property type="match status" value="1"/>
</dbReference>
<evidence type="ECO:0000313" key="4">
    <source>
        <dbReference type="EMBL" id="GBM47809.1"/>
    </source>
</evidence>
<dbReference type="EMBL" id="BGPR01098071">
    <property type="protein sequence ID" value="GBM47809.1"/>
    <property type="molecule type" value="Genomic_DNA"/>
</dbReference>
<evidence type="ECO:0008006" key="6">
    <source>
        <dbReference type="Google" id="ProtNLM"/>
    </source>
</evidence>
<evidence type="ECO:0000313" key="1">
    <source>
        <dbReference type="EMBL" id="GBM47736.1"/>
    </source>
</evidence>
<dbReference type="Pfam" id="PF13975">
    <property type="entry name" value="gag-asp_proteas"/>
    <property type="match status" value="1"/>
</dbReference>
<comment type="caution">
    <text evidence="4">The sequence shown here is derived from an EMBL/GenBank/DDBJ whole genome shotgun (WGS) entry which is preliminary data.</text>
</comment>
<dbReference type="EMBL" id="BGPR01098064">
    <property type="protein sequence ID" value="GBM47757.1"/>
    <property type="molecule type" value="Genomic_DNA"/>
</dbReference>